<evidence type="ECO:0000256" key="4">
    <source>
        <dbReference type="ARBA" id="ARBA00022989"/>
    </source>
</evidence>
<dbReference type="InterPro" id="IPR017850">
    <property type="entry name" value="Alkaline_phosphatase_core_sf"/>
</dbReference>
<organism evidence="9 10">
    <name type="scientific">Archangium gephyra</name>
    <dbReference type="NCBI Taxonomy" id="48"/>
    <lineage>
        <taxon>Bacteria</taxon>
        <taxon>Pseudomonadati</taxon>
        <taxon>Myxococcota</taxon>
        <taxon>Myxococcia</taxon>
        <taxon>Myxococcales</taxon>
        <taxon>Cystobacterineae</taxon>
        <taxon>Archangiaceae</taxon>
        <taxon>Archangium</taxon>
    </lineage>
</organism>
<evidence type="ECO:0000256" key="2">
    <source>
        <dbReference type="ARBA" id="ARBA00022475"/>
    </source>
</evidence>
<evidence type="ECO:0000313" key="10">
    <source>
        <dbReference type="Proteomes" id="UP000249061"/>
    </source>
</evidence>
<dbReference type="PANTHER" id="PTHR47371:SF3">
    <property type="entry name" value="PHOSPHOGLYCEROL TRANSFERASE I"/>
    <property type="match status" value="1"/>
</dbReference>
<name>A0A2W5TDI2_9BACT</name>
<feature type="transmembrane region" description="Helical" evidence="7">
    <location>
        <begin position="112"/>
        <end position="131"/>
    </location>
</feature>
<comment type="subcellular location">
    <subcellularLocation>
        <location evidence="1">Cell membrane</location>
        <topology evidence="1">Multi-pass membrane protein</topology>
    </subcellularLocation>
</comment>
<proteinExistence type="predicted"/>
<dbReference type="EMBL" id="QFQP01000009">
    <property type="protein sequence ID" value="PZR13590.1"/>
    <property type="molecule type" value="Genomic_DNA"/>
</dbReference>
<reference evidence="9 10" key="1">
    <citation type="submission" date="2017-08" db="EMBL/GenBank/DDBJ databases">
        <title>Infants hospitalized years apart are colonized by the same room-sourced microbial strains.</title>
        <authorList>
            <person name="Brooks B."/>
            <person name="Olm M.R."/>
            <person name="Firek B.A."/>
            <person name="Baker R."/>
            <person name="Thomas B.C."/>
            <person name="Morowitz M.J."/>
            <person name="Banfield J.F."/>
        </authorList>
    </citation>
    <scope>NUCLEOTIDE SEQUENCE [LARGE SCALE GENOMIC DNA]</scope>
    <source>
        <strain evidence="9">S2_003_000_R2_14</strain>
    </source>
</reference>
<dbReference type="Proteomes" id="UP000249061">
    <property type="component" value="Unassembled WGS sequence"/>
</dbReference>
<dbReference type="GO" id="GO:0005886">
    <property type="term" value="C:plasma membrane"/>
    <property type="evidence" value="ECO:0007669"/>
    <property type="project" value="UniProtKB-SubCell"/>
</dbReference>
<gene>
    <name evidence="9" type="ORF">DI536_12640</name>
</gene>
<protein>
    <recommendedName>
        <fullName evidence="8">Sulfatase N-terminal domain-containing protein</fullName>
    </recommendedName>
</protein>
<feature type="transmembrane region" description="Helical" evidence="7">
    <location>
        <begin position="169"/>
        <end position="190"/>
    </location>
</feature>
<feature type="domain" description="Sulfatase N-terminal" evidence="8">
    <location>
        <begin position="335"/>
        <end position="643"/>
    </location>
</feature>
<evidence type="ECO:0000313" key="9">
    <source>
        <dbReference type="EMBL" id="PZR13590.1"/>
    </source>
</evidence>
<dbReference type="Pfam" id="PF00884">
    <property type="entry name" value="Sulfatase"/>
    <property type="match status" value="1"/>
</dbReference>
<evidence type="ECO:0000256" key="6">
    <source>
        <dbReference type="SAM" id="MobiDB-lite"/>
    </source>
</evidence>
<keyword evidence="2" id="KW-1003">Cell membrane</keyword>
<dbReference type="InterPro" id="IPR000917">
    <property type="entry name" value="Sulfatase_N"/>
</dbReference>
<sequence length="738" mass="79687">MPRAGPRGKCEILRACGSDEAVSLPAESSMRRGVAAGLVAVALWYVAALPSRLAGVLKGWGPLPIRGIKLFIGALLDLAAVAVPMALVAAVVTVLLPLVFKRLRTAKWQARGAIFAALPLGFVLWVITITAQEVKSERGSFPTMFDLLEGGTNASFVEGSVGFLRYERIWLPMLIGAALMAVILLVAFRRPLVAEAGDWRRWAAGVALGLLSGAIAVGGGMTALTHVKNEFTPAYLGDPMTGLVESTVDMLRHKGPATPRELVMDAEFPAGTAEIGAARMGWPAVQKNATHPHRRPLDWSKEPPTRDPRGRKLLDAMARVSRALFDVDDPNVAVFHLSLEGFRADDVNALNPEAPAEIAPFTNSLYAAKSGVLVGHRVFQGGVRTAHCLGAMTCGIGTLPYNLSFIRDLAPFPARCTSDVLSEAGFAHAFFYGSDAKFDDMDHFFHEHGYATLMTQAELPKNLPKGTWEGVTDFALVDATLAHVTEAVKSGPQFALFMSLSNHSPFTPPEDLPTAVKERVDGALKTAPNRADSDDRLRLMTYAYTDEAIARLFAGLERSGLSERSVIMLMADHSTGHAYVWGAEAKETDAAKAQIPFAIVIPEKFRARVKNAGELDAALEAAQVLIDEAPLSQNDVPSLLLALLSAHPNVKSLPEEKRWHTLGGQVTSPYFVPGGEPRSYVLGINGISELFALDRTGARVGDYEDSVFLKTRADRYRVTPRLIPVTATLMETMQSTPR</sequence>
<keyword evidence="3 7" id="KW-0812">Transmembrane</keyword>
<keyword evidence="4 7" id="KW-1133">Transmembrane helix</keyword>
<feature type="transmembrane region" description="Helical" evidence="7">
    <location>
        <begin position="202"/>
        <end position="224"/>
    </location>
</feature>
<feature type="compositionally biased region" description="Basic and acidic residues" evidence="6">
    <location>
        <begin position="295"/>
        <end position="310"/>
    </location>
</feature>
<dbReference type="AlphaFoldDB" id="A0A2W5TDI2"/>
<feature type="transmembrane region" description="Helical" evidence="7">
    <location>
        <begin position="33"/>
        <end position="50"/>
    </location>
</feature>
<evidence type="ECO:0000256" key="1">
    <source>
        <dbReference type="ARBA" id="ARBA00004651"/>
    </source>
</evidence>
<comment type="caution">
    <text evidence="9">The sequence shown here is derived from an EMBL/GenBank/DDBJ whole genome shotgun (WGS) entry which is preliminary data.</text>
</comment>
<dbReference type="InterPro" id="IPR050448">
    <property type="entry name" value="OpgB/LTA_synthase_biosynth"/>
</dbReference>
<feature type="transmembrane region" description="Helical" evidence="7">
    <location>
        <begin position="70"/>
        <end position="100"/>
    </location>
</feature>
<evidence type="ECO:0000256" key="7">
    <source>
        <dbReference type="SAM" id="Phobius"/>
    </source>
</evidence>
<dbReference type="PANTHER" id="PTHR47371">
    <property type="entry name" value="LIPOTEICHOIC ACID SYNTHASE"/>
    <property type="match status" value="1"/>
</dbReference>
<evidence type="ECO:0000256" key="5">
    <source>
        <dbReference type="ARBA" id="ARBA00023136"/>
    </source>
</evidence>
<accession>A0A2W5TDI2</accession>
<evidence type="ECO:0000256" key="3">
    <source>
        <dbReference type="ARBA" id="ARBA00022692"/>
    </source>
</evidence>
<dbReference type="SUPFAM" id="SSF53649">
    <property type="entry name" value="Alkaline phosphatase-like"/>
    <property type="match status" value="1"/>
</dbReference>
<feature type="region of interest" description="Disordered" evidence="6">
    <location>
        <begin position="288"/>
        <end position="310"/>
    </location>
</feature>
<dbReference type="Gene3D" id="3.40.720.10">
    <property type="entry name" value="Alkaline Phosphatase, subunit A"/>
    <property type="match status" value="1"/>
</dbReference>
<evidence type="ECO:0000259" key="8">
    <source>
        <dbReference type="Pfam" id="PF00884"/>
    </source>
</evidence>
<keyword evidence="5 7" id="KW-0472">Membrane</keyword>